<dbReference type="InterPro" id="IPR037066">
    <property type="entry name" value="Plug_dom_sf"/>
</dbReference>
<dbReference type="AlphaFoldDB" id="A0A1I4T6G8"/>
<dbReference type="PANTHER" id="PTHR30069">
    <property type="entry name" value="TONB-DEPENDENT OUTER MEMBRANE RECEPTOR"/>
    <property type="match status" value="1"/>
</dbReference>
<organism evidence="12 13">
    <name type="scientific">Thermodesulforhabdus norvegica</name>
    <dbReference type="NCBI Taxonomy" id="39841"/>
    <lineage>
        <taxon>Bacteria</taxon>
        <taxon>Pseudomonadati</taxon>
        <taxon>Thermodesulfobacteriota</taxon>
        <taxon>Syntrophobacteria</taxon>
        <taxon>Syntrophobacterales</taxon>
        <taxon>Thermodesulforhabdaceae</taxon>
        <taxon>Thermodesulforhabdus</taxon>
    </lineage>
</organism>
<keyword evidence="7 8" id="KW-0998">Cell outer membrane</keyword>
<dbReference type="RefSeq" id="WP_177193548.1">
    <property type="nucleotide sequence ID" value="NZ_FOUU01000003.1"/>
</dbReference>
<dbReference type="InterPro" id="IPR039426">
    <property type="entry name" value="TonB-dep_rcpt-like"/>
</dbReference>
<comment type="similarity">
    <text evidence="8 9">Belongs to the TonB-dependent receptor family.</text>
</comment>
<dbReference type="Pfam" id="PF07715">
    <property type="entry name" value="Plug"/>
    <property type="match status" value="1"/>
</dbReference>
<keyword evidence="6 8" id="KW-0472">Membrane</keyword>
<accession>A0A1I4T6G8</accession>
<dbReference type="InterPro" id="IPR012910">
    <property type="entry name" value="Plug_dom"/>
</dbReference>
<evidence type="ECO:0000256" key="8">
    <source>
        <dbReference type="PROSITE-ProRule" id="PRU01360"/>
    </source>
</evidence>
<evidence type="ECO:0000256" key="1">
    <source>
        <dbReference type="ARBA" id="ARBA00004571"/>
    </source>
</evidence>
<proteinExistence type="inferred from homology"/>
<evidence type="ECO:0000259" key="11">
    <source>
        <dbReference type="Pfam" id="PF07715"/>
    </source>
</evidence>
<comment type="subcellular location">
    <subcellularLocation>
        <location evidence="1 8">Cell outer membrane</location>
        <topology evidence="1 8">Multi-pass membrane protein</topology>
    </subcellularLocation>
</comment>
<dbReference type="GO" id="GO:0009279">
    <property type="term" value="C:cell outer membrane"/>
    <property type="evidence" value="ECO:0007669"/>
    <property type="project" value="UniProtKB-SubCell"/>
</dbReference>
<name>A0A1I4T6G8_9BACT</name>
<evidence type="ECO:0000313" key="12">
    <source>
        <dbReference type="EMBL" id="SFM72296.1"/>
    </source>
</evidence>
<keyword evidence="4 8" id="KW-0812">Transmembrane</keyword>
<dbReference type="Gene3D" id="2.170.130.10">
    <property type="entry name" value="TonB-dependent receptor, plug domain"/>
    <property type="match status" value="1"/>
</dbReference>
<feature type="domain" description="TonB-dependent receptor plug" evidence="11">
    <location>
        <begin position="21"/>
        <end position="133"/>
    </location>
</feature>
<dbReference type="STRING" id="39841.SAMN05660836_01256"/>
<dbReference type="PANTHER" id="PTHR30069:SF28">
    <property type="entry name" value="TONB-DEPENDENT RECEPTOR YNCD-RELATED"/>
    <property type="match status" value="1"/>
</dbReference>
<keyword evidence="3 8" id="KW-1134">Transmembrane beta strand</keyword>
<evidence type="ECO:0000256" key="6">
    <source>
        <dbReference type="ARBA" id="ARBA00023136"/>
    </source>
</evidence>
<dbReference type="Proteomes" id="UP000199611">
    <property type="component" value="Unassembled WGS sequence"/>
</dbReference>
<evidence type="ECO:0000256" key="2">
    <source>
        <dbReference type="ARBA" id="ARBA00022448"/>
    </source>
</evidence>
<dbReference type="SUPFAM" id="SSF56935">
    <property type="entry name" value="Porins"/>
    <property type="match status" value="1"/>
</dbReference>
<dbReference type="InterPro" id="IPR000531">
    <property type="entry name" value="Beta-barrel_TonB"/>
</dbReference>
<dbReference type="GO" id="GO:0044718">
    <property type="term" value="P:siderophore transmembrane transport"/>
    <property type="evidence" value="ECO:0007669"/>
    <property type="project" value="TreeGrafter"/>
</dbReference>
<gene>
    <name evidence="12" type="ORF">SAMN05660836_01256</name>
</gene>
<keyword evidence="2 8" id="KW-0813">Transport</keyword>
<keyword evidence="12" id="KW-0675">Receptor</keyword>
<dbReference type="Gene3D" id="2.40.170.20">
    <property type="entry name" value="TonB-dependent receptor, beta-barrel domain"/>
    <property type="match status" value="1"/>
</dbReference>
<sequence length="642" mass="72481">MPEMVVEEEMLTKGSVSINNEALPASVYVITGAEIRDMPVQHYLDFFRRIPGVITSHYGQGDVADGFGMRGYQSGHGSQIAIYVDGVPINIPHHSHSHGLADLGWLIPEMIDRIEVIKGPFSVLYGNFALGGVVNIVTKKYQQDPEVAVEAGSFETYRAVATVSKDSWEITPLSVRPFLIYEIYDRDGFRDNSDYRRYNAFNKITFPVVGGLLSLQAHYVDRDWGAPGYLSVSDVKEELHSRTDAVNPEDGGNSEYKNLVLNFVPKTGEAGLYATLYVASHRMNRYATFEPSPQTLEHNDWDYGGWRLLYDFVPFKKLSVLVGSDGRYSEGDRLGYITENRDIVARTEDWHIENLGVGLFGQVQWKPVKFLKIVGGLRYDFFSFDIDNHVRPQNSGDGTTSIMSPKVGLVISPTKNFNLFANKGLGFRTPSADEMSPADRDYANFDLEPAKVDTWDIGFDAFLFDRLQLLFDFYRTDMEREIRWVGSETVNVGESRRDGYELEFTLHATPDLRFYINYGQVNARLKNPAVPGHDRVTGVPEDYLSAGIQWEIIVHDGARLFFDFAYQRLGEAPLDASGSVFRPPVGRYMGKASFRIKGWTFSLQVNYHPSKYASEAMFLLGGEPAYDPKPVYEFVVGVKYTF</sequence>
<evidence type="ECO:0000259" key="10">
    <source>
        <dbReference type="Pfam" id="PF00593"/>
    </source>
</evidence>
<feature type="domain" description="TonB-dependent receptor-like beta-barrel" evidence="10">
    <location>
        <begin position="185"/>
        <end position="606"/>
    </location>
</feature>
<keyword evidence="13" id="KW-1185">Reference proteome</keyword>
<evidence type="ECO:0000256" key="9">
    <source>
        <dbReference type="RuleBase" id="RU003357"/>
    </source>
</evidence>
<evidence type="ECO:0000256" key="5">
    <source>
        <dbReference type="ARBA" id="ARBA00023077"/>
    </source>
</evidence>
<keyword evidence="5 9" id="KW-0798">TonB box</keyword>
<evidence type="ECO:0000256" key="4">
    <source>
        <dbReference type="ARBA" id="ARBA00022692"/>
    </source>
</evidence>
<dbReference type="EMBL" id="FOUU01000003">
    <property type="protein sequence ID" value="SFM72296.1"/>
    <property type="molecule type" value="Genomic_DNA"/>
</dbReference>
<dbReference type="InterPro" id="IPR036942">
    <property type="entry name" value="Beta-barrel_TonB_sf"/>
</dbReference>
<protein>
    <submittedName>
        <fullName evidence="12">Outer membrane receptor proteins, mostly Fe transport</fullName>
    </submittedName>
</protein>
<dbReference type="PROSITE" id="PS52016">
    <property type="entry name" value="TONB_DEPENDENT_REC_3"/>
    <property type="match status" value="1"/>
</dbReference>
<evidence type="ECO:0000256" key="7">
    <source>
        <dbReference type="ARBA" id="ARBA00023237"/>
    </source>
</evidence>
<reference evidence="12 13" key="1">
    <citation type="submission" date="2016-10" db="EMBL/GenBank/DDBJ databases">
        <authorList>
            <person name="de Groot N.N."/>
        </authorList>
    </citation>
    <scope>NUCLEOTIDE SEQUENCE [LARGE SCALE GENOMIC DNA]</scope>
    <source>
        <strain evidence="12 13">DSM 9990</strain>
    </source>
</reference>
<evidence type="ECO:0000313" key="13">
    <source>
        <dbReference type="Proteomes" id="UP000199611"/>
    </source>
</evidence>
<dbReference type="GO" id="GO:0015344">
    <property type="term" value="F:siderophore uptake transmembrane transporter activity"/>
    <property type="evidence" value="ECO:0007669"/>
    <property type="project" value="TreeGrafter"/>
</dbReference>
<dbReference type="Pfam" id="PF00593">
    <property type="entry name" value="TonB_dep_Rec_b-barrel"/>
    <property type="match status" value="1"/>
</dbReference>
<evidence type="ECO:0000256" key="3">
    <source>
        <dbReference type="ARBA" id="ARBA00022452"/>
    </source>
</evidence>